<proteinExistence type="inferred from homology"/>
<evidence type="ECO:0000313" key="3">
    <source>
        <dbReference type="Proteomes" id="UP001596053"/>
    </source>
</evidence>
<comment type="caution">
    <text evidence="2">The sequence shown here is derived from an EMBL/GenBank/DDBJ whole genome shotgun (WGS) entry which is preliminary data.</text>
</comment>
<dbReference type="Gene3D" id="1.20.1600.10">
    <property type="entry name" value="Outer membrane efflux proteins (OEP)"/>
    <property type="match status" value="1"/>
</dbReference>
<dbReference type="InterPro" id="IPR010131">
    <property type="entry name" value="MdtP/NodT-like"/>
</dbReference>
<accession>A0ABW0IWE9</accession>
<dbReference type="RefSeq" id="WP_377800900.1">
    <property type="nucleotide sequence ID" value="NZ_JBHSLW010000043.1"/>
</dbReference>
<dbReference type="Pfam" id="PF02321">
    <property type="entry name" value="OEP"/>
    <property type="match status" value="2"/>
</dbReference>
<dbReference type="PANTHER" id="PTHR30203:SF24">
    <property type="entry name" value="BLR4935 PROTEIN"/>
    <property type="match status" value="1"/>
</dbReference>
<dbReference type="SUPFAM" id="SSF56954">
    <property type="entry name" value="Outer membrane efflux proteins (OEP)"/>
    <property type="match status" value="1"/>
</dbReference>
<dbReference type="PANTHER" id="PTHR30203">
    <property type="entry name" value="OUTER MEMBRANE CATION EFFLUX PROTEIN"/>
    <property type="match status" value="1"/>
</dbReference>
<evidence type="ECO:0000313" key="2">
    <source>
        <dbReference type="EMBL" id="MFC5422656.1"/>
    </source>
</evidence>
<sequence length="425" mass="46613">MFSRTKYGMSLISRVFLVGITAFIVFSSIAVATVVAKPLTLTDALARARAAGFVAPAERARLQGAYAAVGQAGVIPNPSIGLDIENFAGSGPYRGVSGPETTLSYSQVIELGGKREARTTVALAELDATRSKGNVRILDLLREVELAWIEVAVASAQRRLAEDRLAISRSLREEIGRRAESGRDPAYAVPRAEAQVGLDEIALEQARSMERIAKASLAGFWRGGPDYTIDQTWLERPASPTERAYNAELALLESEAKVALARVRLELTRSIQDPTIKIGVRHFADTKDAALVAGFSIPLPLFDTNQGNIAKAQADQLAAENDIANSRLTLQREFARYRARLKASSTEARRIEAEVIPQAERAIQLVRDGLQRGAFSFVEFTDAQRIFNDARLRRIEALRTFHSDNAALARLTGRHGRFSERKTRK</sequence>
<evidence type="ECO:0000256" key="1">
    <source>
        <dbReference type="ARBA" id="ARBA00007613"/>
    </source>
</evidence>
<organism evidence="2 3">
    <name type="scientific">Bosea eneae</name>
    <dbReference type="NCBI Taxonomy" id="151454"/>
    <lineage>
        <taxon>Bacteria</taxon>
        <taxon>Pseudomonadati</taxon>
        <taxon>Pseudomonadota</taxon>
        <taxon>Alphaproteobacteria</taxon>
        <taxon>Hyphomicrobiales</taxon>
        <taxon>Boseaceae</taxon>
        <taxon>Bosea</taxon>
    </lineage>
</organism>
<dbReference type="Proteomes" id="UP001596053">
    <property type="component" value="Unassembled WGS sequence"/>
</dbReference>
<reference evidence="3" key="1">
    <citation type="journal article" date="2019" name="Int. J. Syst. Evol. Microbiol.">
        <title>The Global Catalogue of Microorganisms (GCM) 10K type strain sequencing project: providing services to taxonomists for standard genome sequencing and annotation.</title>
        <authorList>
            <consortium name="The Broad Institute Genomics Platform"/>
            <consortium name="The Broad Institute Genome Sequencing Center for Infectious Disease"/>
            <person name="Wu L."/>
            <person name="Ma J."/>
        </authorList>
    </citation>
    <scope>NUCLEOTIDE SEQUENCE [LARGE SCALE GENOMIC DNA]</scope>
    <source>
        <strain evidence="3">NCAIM B.01391</strain>
    </source>
</reference>
<dbReference type="InterPro" id="IPR003423">
    <property type="entry name" value="OMP_efflux"/>
</dbReference>
<dbReference type="EMBL" id="JBHSLW010000043">
    <property type="protein sequence ID" value="MFC5422656.1"/>
    <property type="molecule type" value="Genomic_DNA"/>
</dbReference>
<keyword evidence="3" id="KW-1185">Reference proteome</keyword>
<protein>
    <submittedName>
        <fullName evidence="2">TolC family protein</fullName>
    </submittedName>
</protein>
<name>A0ABW0IWE9_9HYPH</name>
<gene>
    <name evidence="2" type="ORF">ACFPOB_24135</name>
</gene>
<comment type="similarity">
    <text evidence="1">Belongs to the outer membrane factor (OMF) (TC 1.B.17) family.</text>
</comment>